<evidence type="ECO:0000256" key="1">
    <source>
        <dbReference type="ARBA" id="ARBA00022729"/>
    </source>
</evidence>
<dbReference type="InterPro" id="IPR035914">
    <property type="entry name" value="Sperma_CUB_dom_sf"/>
</dbReference>
<accession>A0ABW5ZYA0</accession>
<feature type="domain" description="Fibronectin type-III" evidence="5">
    <location>
        <begin position="290"/>
        <end position="387"/>
    </location>
</feature>
<keyword evidence="1 3" id="KW-0732">Signal</keyword>
<feature type="domain" description="Fibronectin type-III" evidence="5">
    <location>
        <begin position="556"/>
        <end position="646"/>
    </location>
</feature>
<dbReference type="SUPFAM" id="SSF49265">
    <property type="entry name" value="Fibronectin type III"/>
    <property type="match status" value="3"/>
</dbReference>
<evidence type="ECO:0000256" key="2">
    <source>
        <dbReference type="ARBA" id="ARBA00022737"/>
    </source>
</evidence>
<feature type="domain" description="Fibronectin type-III" evidence="5">
    <location>
        <begin position="196"/>
        <end position="287"/>
    </location>
</feature>
<sequence length="959" mass="99628">MKKITFLLVFAIFGALTFSSYAQTLDQAATWPNAGWTLSGTYTAGALLSDPTTTGATLTWDDDAAGNGTADTIEATSPVIDLTAASGAGETWITVSGDYVYRALGGDVLAIEVYDADAMTWSALETFVGNSTNLDFQTCASTAAYTTAVLDISGFTATQLSGFQYRISYDDQGGWQWGWCLTSPTITSAVPPTCFDPTALTATNIDGFSADLGWTEAGSATSWNIELVDITNAGTATGVATASGVVNPYNQVGLTPSNDYEFYVQADCGVDGTSTWVGPFAFSTTVACAEPSALTATNITTSGADLSWTAGAAETLWNVELVDITAAGVPTGTATASGVGNPYNVTGLTDSNNYEFYVQADCGVNGTSLWVGPFAFSTTCTAFTAPYTEDFETFTTGTAAFEAENCWTATGGTYYWESAPGTDAGSGETGPDPTITTGNYFYTEASGGLSGDTTDLVSPLVDLTALTAPALTFNYHMFGAVTGTLDVLVNGTTNVFTISGEQQASATTPWELAVIDLAAYTGQTISITIRATSAGTYEGDMAIDNVSFDELPACPLPNVLTATTITDTTVELGWTENGSATTWDIEIVDVTAMGTATGTATASGVTNPYSATGLAENNDYSFYVRSDCGGETSDWAGPFAFSTLETCPAPAGLTATAITEITAELGWTENGTATSWNIELVDITAGGVATGTATASGVVNPYAATGLVGDNSYEFYVQADCGVDGASAWAGPFVFATPYVAVDPSCSNGIFLDSGGVSGTYSSSESITYTITPDNAGDVVSVEFTFFSTENNGASACWDGLTIHNGADATATTIDPPSGGTIWCWDRNDSPAVGTGDLQGMIITSTDASGALTFVFTSDGSVTRDGWEAVVSCNTLNVNQFEDSTAFTYFPNPVKNTLTLNAQNEMSNVSVINMLGQEVLTMSPNNVDSVIDMSELQLGVYFVNVTINNTTETIRVIKQ</sequence>
<dbReference type="EMBL" id="JBHUOS010000016">
    <property type="protein sequence ID" value="MFD2918009.1"/>
    <property type="molecule type" value="Genomic_DNA"/>
</dbReference>
<dbReference type="SUPFAM" id="SSF49854">
    <property type="entry name" value="Spermadhesin, CUB domain"/>
    <property type="match status" value="1"/>
</dbReference>
<feature type="domain" description="Fibronectin type-III" evidence="5">
    <location>
        <begin position="649"/>
        <end position="740"/>
    </location>
</feature>
<dbReference type="InterPro" id="IPR050991">
    <property type="entry name" value="ECM_Regulatory_Proteins"/>
</dbReference>
<proteinExistence type="predicted"/>
<dbReference type="RefSeq" id="WP_194506787.1">
    <property type="nucleotide sequence ID" value="NZ_JADILU010000002.1"/>
</dbReference>
<gene>
    <name evidence="6" type="ORF">ACFS29_20315</name>
</gene>
<evidence type="ECO:0000256" key="3">
    <source>
        <dbReference type="SAM" id="SignalP"/>
    </source>
</evidence>
<dbReference type="CDD" id="cd06263">
    <property type="entry name" value="MAM"/>
    <property type="match status" value="1"/>
</dbReference>
<dbReference type="Gene3D" id="2.60.40.10">
    <property type="entry name" value="Immunoglobulins"/>
    <property type="match status" value="4"/>
</dbReference>
<name>A0ABW5ZYA0_9FLAO</name>
<keyword evidence="7" id="KW-1185">Reference proteome</keyword>
<dbReference type="SUPFAM" id="SSF49899">
    <property type="entry name" value="Concanavalin A-like lectins/glucanases"/>
    <property type="match status" value="1"/>
</dbReference>
<evidence type="ECO:0000313" key="6">
    <source>
        <dbReference type="EMBL" id="MFD2918009.1"/>
    </source>
</evidence>
<evidence type="ECO:0000259" key="4">
    <source>
        <dbReference type="PROSITE" id="PS50060"/>
    </source>
</evidence>
<feature type="signal peptide" evidence="3">
    <location>
        <begin position="1"/>
        <end position="22"/>
    </location>
</feature>
<dbReference type="InterPro" id="IPR036116">
    <property type="entry name" value="FN3_sf"/>
</dbReference>
<dbReference type="Pfam" id="PF18962">
    <property type="entry name" value="Por_Secre_tail"/>
    <property type="match status" value="1"/>
</dbReference>
<organism evidence="6 7">
    <name type="scientific">Psychroserpens luteus</name>
    <dbReference type="NCBI Taxonomy" id="1434066"/>
    <lineage>
        <taxon>Bacteria</taxon>
        <taxon>Pseudomonadati</taxon>
        <taxon>Bacteroidota</taxon>
        <taxon>Flavobacteriia</taxon>
        <taxon>Flavobacteriales</taxon>
        <taxon>Flavobacteriaceae</taxon>
        <taxon>Psychroserpens</taxon>
    </lineage>
</organism>
<dbReference type="PANTHER" id="PTHR46708:SF2">
    <property type="entry name" value="FIBRONECTIN TYPE-III DOMAIN-CONTAINING PROTEIN"/>
    <property type="match status" value="1"/>
</dbReference>
<evidence type="ECO:0000259" key="5">
    <source>
        <dbReference type="PROSITE" id="PS50853"/>
    </source>
</evidence>
<dbReference type="Gene3D" id="2.60.120.200">
    <property type="match status" value="1"/>
</dbReference>
<dbReference type="InterPro" id="IPR026444">
    <property type="entry name" value="Secre_tail"/>
</dbReference>
<dbReference type="PROSITE" id="PS50853">
    <property type="entry name" value="FN3"/>
    <property type="match status" value="4"/>
</dbReference>
<reference evidence="7" key="1">
    <citation type="journal article" date="2019" name="Int. J. Syst. Evol. Microbiol.">
        <title>The Global Catalogue of Microorganisms (GCM) 10K type strain sequencing project: providing services to taxonomists for standard genome sequencing and annotation.</title>
        <authorList>
            <consortium name="The Broad Institute Genomics Platform"/>
            <consortium name="The Broad Institute Genome Sequencing Center for Infectious Disease"/>
            <person name="Wu L."/>
            <person name="Ma J."/>
        </authorList>
    </citation>
    <scope>NUCLEOTIDE SEQUENCE [LARGE SCALE GENOMIC DNA]</scope>
    <source>
        <strain evidence="7">KCTC 32514</strain>
    </source>
</reference>
<dbReference type="InterPro" id="IPR000998">
    <property type="entry name" value="MAM_dom"/>
</dbReference>
<dbReference type="SMART" id="SM00137">
    <property type="entry name" value="MAM"/>
    <property type="match status" value="1"/>
</dbReference>
<dbReference type="PANTHER" id="PTHR46708">
    <property type="entry name" value="TENASCIN"/>
    <property type="match status" value="1"/>
</dbReference>
<feature type="domain" description="MAM" evidence="4">
    <location>
        <begin position="397"/>
        <end position="556"/>
    </location>
</feature>
<dbReference type="Gene3D" id="2.60.120.290">
    <property type="entry name" value="Spermadhesin, CUB domain"/>
    <property type="match status" value="1"/>
</dbReference>
<dbReference type="PROSITE" id="PS50060">
    <property type="entry name" value="MAM_2"/>
    <property type="match status" value="1"/>
</dbReference>
<feature type="chain" id="PRO_5045301093" evidence="3">
    <location>
        <begin position="23"/>
        <end position="959"/>
    </location>
</feature>
<protein>
    <submittedName>
        <fullName evidence="6">T9SS type A sorting domain-containing protein</fullName>
    </submittedName>
</protein>
<dbReference type="Pfam" id="PF00629">
    <property type="entry name" value="MAM"/>
    <property type="match status" value="1"/>
</dbReference>
<dbReference type="NCBIfam" id="TIGR04183">
    <property type="entry name" value="Por_Secre_tail"/>
    <property type="match status" value="1"/>
</dbReference>
<evidence type="ECO:0000313" key="7">
    <source>
        <dbReference type="Proteomes" id="UP001597548"/>
    </source>
</evidence>
<comment type="caution">
    <text evidence="6">The sequence shown here is derived from an EMBL/GenBank/DDBJ whole genome shotgun (WGS) entry which is preliminary data.</text>
</comment>
<dbReference type="InterPro" id="IPR013783">
    <property type="entry name" value="Ig-like_fold"/>
</dbReference>
<dbReference type="SMART" id="SM00060">
    <property type="entry name" value="FN3"/>
    <property type="match status" value="4"/>
</dbReference>
<dbReference type="InterPro" id="IPR013320">
    <property type="entry name" value="ConA-like_dom_sf"/>
</dbReference>
<keyword evidence="2" id="KW-0677">Repeat</keyword>
<dbReference type="InterPro" id="IPR003961">
    <property type="entry name" value="FN3_dom"/>
</dbReference>
<dbReference type="Proteomes" id="UP001597548">
    <property type="component" value="Unassembled WGS sequence"/>
</dbReference>